<feature type="transmembrane region" description="Helical" evidence="9">
    <location>
        <begin position="38"/>
        <end position="57"/>
    </location>
</feature>
<dbReference type="InterPro" id="IPR035906">
    <property type="entry name" value="MetI-like_sf"/>
</dbReference>
<keyword evidence="11" id="KW-1185">Reference proteome</keyword>
<dbReference type="PROSITE" id="PS50928">
    <property type="entry name" value="ABC_TM1"/>
    <property type="match status" value="1"/>
</dbReference>
<organism evidence="10 11">
    <name type="scientific">Sinorhizobium mexicanum</name>
    <dbReference type="NCBI Taxonomy" id="375549"/>
    <lineage>
        <taxon>Bacteria</taxon>
        <taxon>Pseudomonadati</taxon>
        <taxon>Pseudomonadota</taxon>
        <taxon>Alphaproteobacteria</taxon>
        <taxon>Hyphomicrobiales</taxon>
        <taxon>Rhizobiaceae</taxon>
        <taxon>Sinorhizobium/Ensifer group</taxon>
        <taxon>Sinorhizobium</taxon>
    </lineage>
</organism>
<comment type="subcellular location">
    <subcellularLocation>
        <location evidence="1 9">Cell membrane</location>
        <topology evidence="1 9">Multi-pass membrane protein</topology>
    </subcellularLocation>
</comment>
<evidence type="ECO:0000256" key="9">
    <source>
        <dbReference type="RuleBase" id="RU363032"/>
    </source>
</evidence>
<sequence>MTLVSYSNPPVRPANKPANDAPSGVRLLPKHSIPGQRILGPALVLLLWYVATALQWVSPAKVPGPWAVTDAFVELASNGVLAGDMLMSLQRAAIGLSIGVSLGFIFAVIAGLSRTGDSLIDGNIQVKRAIPNLALIPLFIIWLGIGETMKVMVIALGVMVPIYINTHAALRSIDRRYVELGQTVSLTKKRFIREIVIPASLPGFFTGLRLGVTGAWTALVVVETINATSGIGYMISQARTYGQTEVVLLGLIVYGVLGFSSDAAVRSVERRVLSWRQSLEQ</sequence>
<protein>
    <submittedName>
        <fullName evidence="10">ABC transporter permease</fullName>
    </submittedName>
</protein>
<evidence type="ECO:0000256" key="3">
    <source>
        <dbReference type="ARBA" id="ARBA00022448"/>
    </source>
</evidence>
<evidence type="ECO:0000313" key="10">
    <source>
        <dbReference type="EMBL" id="QLL60017.1"/>
    </source>
</evidence>
<dbReference type="Proteomes" id="UP000510721">
    <property type="component" value="Chromosome"/>
</dbReference>
<name>A0A859QHN7_9HYPH</name>
<evidence type="ECO:0000256" key="6">
    <source>
        <dbReference type="ARBA" id="ARBA00022989"/>
    </source>
</evidence>
<evidence type="ECO:0000256" key="8">
    <source>
        <dbReference type="ARBA" id="ARBA00056719"/>
    </source>
</evidence>
<feature type="transmembrane region" description="Helical" evidence="9">
    <location>
        <begin position="151"/>
        <end position="170"/>
    </location>
</feature>
<dbReference type="GO" id="GO:0042918">
    <property type="term" value="P:alkanesulfonate transmembrane transport"/>
    <property type="evidence" value="ECO:0007669"/>
    <property type="project" value="UniProtKB-ARBA"/>
</dbReference>
<evidence type="ECO:0000256" key="7">
    <source>
        <dbReference type="ARBA" id="ARBA00023136"/>
    </source>
</evidence>
<keyword evidence="5 9" id="KW-0812">Transmembrane</keyword>
<accession>A0A859QHN7</accession>
<dbReference type="KEGG" id="emx:FKV68_00465"/>
<keyword evidence="7 9" id="KW-0472">Membrane</keyword>
<dbReference type="FunFam" id="1.10.3720.10:FF:000003">
    <property type="entry name" value="Aliphatic sulfonate ABC transporter permease"/>
    <property type="match status" value="1"/>
</dbReference>
<evidence type="ECO:0000256" key="5">
    <source>
        <dbReference type="ARBA" id="ARBA00022692"/>
    </source>
</evidence>
<dbReference type="SUPFAM" id="SSF161098">
    <property type="entry name" value="MetI-like"/>
    <property type="match status" value="1"/>
</dbReference>
<feature type="transmembrane region" description="Helical" evidence="9">
    <location>
        <begin position="92"/>
        <end position="113"/>
    </location>
</feature>
<dbReference type="CDD" id="cd06261">
    <property type="entry name" value="TM_PBP2"/>
    <property type="match status" value="1"/>
</dbReference>
<dbReference type="GO" id="GO:0005886">
    <property type="term" value="C:plasma membrane"/>
    <property type="evidence" value="ECO:0007669"/>
    <property type="project" value="UniProtKB-SubCell"/>
</dbReference>
<evidence type="ECO:0000256" key="2">
    <source>
        <dbReference type="ARBA" id="ARBA00009306"/>
    </source>
</evidence>
<dbReference type="EMBL" id="CP041238">
    <property type="protein sequence ID" value="QLL60017.1"/>
    <property type="molecule type" value="Genomic_DNA"/>
</dbReference>
<proteinExistence type="inferred from homology"/>
<comment type="function">
    <text evidence="8">Probably part of an ABC transporter complex. Probably responsible for the translocation of the substrate across the membrane.</text>
</comment>
<dbReference type="PANTHER" id="PTHR30151:SF38">
    <property type="entry name" value="ALIPHATIC SULFONATES TRANSPORT PERMEASE PROTEIN SSUC-RELATED"/>
    <property type="match status" value="1"/>
</dbReference>
<evidence type="ECO:0000256" key="4">
    <source>
        <dbReference type="ARBA" id="ARBA00022475"/>
    </source>
</evidence>
<dbReference type="PANTHER" id="PTHR30151">
    <property type="entry name" value="ALKANE SULFONATE ABC TRANSPORTER-RELATED, MEMBRANE SUBUNIT"/>
    <property type="match status" value="1"/>
</dbReference>
<dbReference type="Pfam" id="PF00528">
    <property type="entry name" value="BPD_transp_1"/>
    <property type="match status" value="1"/>
</dbReference>
<feature type="transmembrane region" description="Helical" evidence="9">
    <location>
        <begin position="246"/>
        <end position="265"/>
    </location>
</feature>
<dbReference type="InterPro" id="IPR000515">
    <property type="entry name" value="MetI-like"/>
</dbReference>
<feature type="transmembrane region" description="Helical" evidence="9">
    <location>
        <begin position="125"/>
        <end position="145"/>
    </location>
</feature>
<dbReference type="RefSeq" id="WP_180939611.1">
    <property type="nucleotide sequence ID" value="NZ_CP041238.1"/>
</dbReference>
<keyword evidence="6 9" id="KW-1133">Transmembrane helix</keyword>
<evidence type="ECO:0000313" key="11">
    <source>
        <dbReference type="Proteomes" id="UP000510721"/>
    </source>
</evidence>
<comment type="similarity">
    <text evidence="2 9">Belongs to the binding-protein-dependent transport system permease family.</text>
</comment>
<feature type="transmembrane region" description="Helical" evidence="9">
    <location>
        <begin position="214"/>
        <end position="234"/>
    </location>
</feature>
<keyword evidence="3 9" id="KW-0813">Transport</keyword>
<evidence type="ECO:0000256" key="1">
    <source>
        <dbReference type="ARBA" id="ARBA00004651"/>
    </source>
</evidence>
<keyword evidence="4" id="KW-1003">Cell membrane</keyword>
<dbReference type="Gene3D" id="1.10.3720.10">
    <property type="entry name" value="MetI-like"/>
    <property type="match status" value="1"/>
</dbReference>
<gene>
    <name evidence="10" type="ORF">FKV68_00465</name>
</gene>
<dbReference type="AlphaFoldDB" id="A0A859QHN7"/>
<feature type="transmembrane region" description="Helical" evidence="9">
    <location>
        <begin position="191"/>
        <end position="208"/>
    </location>
</feature>
<reference evidence="10 11" key="1">
    <citation type="submission" date="2019-06" db="EMBL/GenBank/DDBJ databases">
        <title>Complete genome sequence of Ensifer mexicanus ITTG R7 isolated from nodules of Acacia angustissima (Mill.) Kuntze.</title>
        <authorList>
            <person name="Rincon-Rosales R."/>
            <person name="Rogel M.A."/>
            <person name="Guerrero G."/>
            <person name="Rincon-Molina C.I."/>
            <person name="Lopez-Lopez A."/>
            <person name="Martinez-Romero E."/>
        </authorList>
    </citation>
    <scope>NUCLEOTIDE SEQUENCE [LARGE SCALE GENOMIC DNA]</scope>
    <source>
        <strain evidence="10 11">ITTG R7</strain>
    </source>
</reference>